<dbReference type="GO" id="GO:0006282">
    <property type="term" value="P:regulation of DNA repair"/>
    <property type="evidence" value="ECO:0007669"/>
    <property type="project" value="InterPro"/>
</dbReference>
<feature type="active site" evidence="4">
    <location>
        <position position="371"/>
    </location>
</feature>
<feature type="active site" evidence="4">
    <location>
        <position position="389"/>
    </location>
</feature>
<dbReference type="GO" id="GO:0009225">
    <property type="term" value="P:nucleotide-sugar metabolic process"/>
    <property type="evidence" value="ECO:0007669"/>
    <property type="project" value="TreeGrafter"/>
</dbReference>
<reference evidence="8" key="2">
    <citation type="submission" date="2025-08" db="UniProtKB">
        <authorList>
            <consortium name="Ensembl"/>
        </authorList>
    </citation>
    <scope>IDENTIFICATION</scope>
</reference>
<dbReference type="GO" id="GO:0005975">
    <property type="term" value="P:carbohydrate metabolic process"/>
    <property type="evidence" value="ECO:0007669"/>
    <property type="project" value="InterPro"/>
</dbReference>
<accession>A0A667WV84</accession>
<dbReference type="GeneTree" id="ENSGT00390000003652"/>
<evidence type="ECO:0000259" key="6">
    <source>
        <dbReference type="Pfam" id="PF05028"/>
    </source>
</evidence>
<feature type="active site" evidence="4">
    <location>
        <position position="390"/>
    </location>
</feature>
<evidence type="ECO:0000256" key="5">
    <source>
        <dbReference type="SAM" id="MobiDB-lite"/>
    </source>
</evidence>
<evidence type="ECO:0000256" key="4">
    <source>
        <dbReference type="PIRSR" id="PIRSR607724-1"/>
    </source>
</evidence>
<evidence type="ECO:0000313" key="9">
    <source>
        <dbReference type="Proteomes" id="UP000472263"/>
    </source>
</evidence>
<comment type="similarity">
    <text evidence="1">Belongs to the poly(ADP-ribose) glycohydrolase family.</text>
</comment>
<dbReference type="PANTHER" id="PTHR12837">
    <property type="entry name" value="POLY ADP-RIBOSE GLYCOHYDROLASE"/>
    <property type="match status" value="1"/>
</dbReference>
<evidence type="ECO:0000256" key="1">
    <source>
        <dbReference type="ARBA" id="ARBA00009545"/>
    </source>
</evidence>
<feature type="compositionally biased region" description="Basic and acidic residues" evidence="5">
    <location>
        <begin position="20"/>
        <end position="29"/>
    </location>
</feature>
<dbReference type="EC" id="3.2.1.143" evidence="2"/>
<sequence>MAQQFPQRNDSSQMKLLLQPDDHADLPQEECKPVCEGECDAKESTHEASACPVKSLSVGDEKGSERKSDEQVGKEREEKAANSCCSLDDLKRLPKCHQGLDQLSFSKTHTVLIDVDIFNIDGSVKAQEGRDMWHNNFVKMPCSPASVMTAKTGLLKLQNSGVKRWGVICKELERLAKKKEVTVDNVMGAIMEYNPKYKGQWSFDALSTFIKIIPEVENYYPSLFPKIAALALKLHRCLKKAIPLLQKGQTASIILSQVQIACLLANAFYCTFPHRNTSHPNAEYHNYPTINFNSLFGNWSGRKKEKLRAILHYFKTVTDDNFKGGLVTFERHCLKDADIPKWRSCKEVMSDLHVTSDGHIETEGQGMLQVDFACNLIGGGVLSSGLVQEEILFLMNPELIVSRLFTERLGDDECLIIKGSQQFSHYTGYKDSFEWAGPHDDSLTHGKRDEWGRLHRHILAIDAVHYKLRSEQYSMIKVTRELNKAYCGFKAYDKSEPDIATGKWGCGAFNGDPELKAVIQLMAAAVAKRGMAFFALRDDTLKKSLQHIHHLLTTQEVTVGRLYGYLEDYCADQQRAHGSHLSLFHFLFEKLSMV</sequence>
<feature type="compositionally biased region" description="Basic and acidic residues" evidence="5">
    <location>
        <begin position="59"/>
        <end position="75"/>
    </location>
</feature>
<evidence type="ECO:0000259" key="7">
    <source>
        <dbReference type="Pfam" id="PF20811"/>
    </source>
</evidence>
<dbReference type="Pfam" id="PF20811">
    <property type="entry name" value="PARG_cat_N"/>
    <property type="match status" value="1"/>
</dbReference>
<dbReference type="GO" id="GO:0004649">
    <property type="term" value="F:poly(ADP-ribose) glycohydrolase activity"/>
    <property type="evidence" value="ECO:0007669"/>
    <property type="project" value="UniProtKB-EC"/>
</dbReference>
<dbReference type="GO" id="GO:0005634">
    <property type="term" value="C:nucleus"/>
    <property type="evidence" value="ECO:0007669"/>
    <property type="project" value="TreeGrafter"/>
</dbReference>
<keyword evidence="9" id="KW-1185">Reference proteome</keyword>
<dbReference type="GO" id="GO:1990966">
    <property type="term" value="P:ATP generation from poly-ADP-D-ribose"/>
    <property type="evidence" value="ECO:0007669"/>
    <property type="project" value="TreeGrafter"/>
</dbReference>
<reference evidence="8" key="1">
    <citation type="submission" date="2019-06" db="EMBL/GenBank/DDBJ databases">
        <authorList>
            <consortium name="Wellcome Sanger Institute Data Sharing"/>
        </authorList>
    </citation>
    <scope>NUCLEOTIDE SEQUENCE [LARGE SCALE GENOMIC DNA]</scope>
</reference>
<dbReference type="AlphaFoldDB" id="A0A667WV84"/>
<dbReference type="PANTHER" id="PTHR12837:SF9">
    <property type="entry name" value="POLY(ADP-RIBOSE) GLYCOHYDROLASE"/>
    <property type="match status" value="1"/>
</dbReference>
<dbReference type="Proteomes" id="UP000472263">
    <property type="component" value="Chromosome 12"/>
</dbReference>
<reference evidence="8" key="3">
    <citation type="submission" date="2025-09" db="UniProtKB">
        <authorList>
            <consortium name="Ensembl"/>
        </authorList>
    </citation>
    <scope>IDENTIFICATION</scope>
</reference>
<dbReference type="Ensembl" id="ENSMMDT00005005610.1">
    <property type="protein sequence ID" value="ENSMMDP00005005463.1"/>
    <property type="gene ID" value="ENSMMDG00005003034.1"/>
</dbReference>
<keyword evidence="3" id="KW-0378">Hydrolase</keyword>
<feature type="domain" description="PARG catalytic Macro" evidence="6">
    <location>
        <begin position="339"/>
        <end position="542"/>
    </location>
</feature>
<dbReference type="InterPro" id="IPR046372">
    <property type="entry name" value="PARG_cat_C"/>
</dbReference>
<dbReference type="InterPro" id="IPR007724">
    <property type="entry name" value="Poly_GlycHdrlase"/>
</dbReference>
<evidence type="ECO:0000256" key="2">
    <source>
        <dbReference type="ARBA" id="ARBA00012255"/>
    </source>
</evidence>
<organism evidence="8 9">
    <name type="scientific">Myripristis murdjan</name>
    <name type="common">pinecone soldierfish</name>
    <dbReference type="NCBI Taxonomy" id="586833"/>
    <lineage>
        <taxon>Eukaryota</taxon>
        <taxon>Metazoa</taxon>
        <taxon>Chordata</taxon>
        <taxon>Craniata</taxon>
        <taxon>Vertebrata</taxon>
        <taxon>Euteleostomi</taxon>
        <taxon>Actinopterygii</taxon>
        <taxon>Neopterygii</taxon>
        <taxon>Teleostei</taxon>
        <taxon>Neoteleostei</taxon>
        <taxon>Acanthomorphata</taxon>
        <taxon>Holocentriformes</taxon>
        <taxon>Holocentridae</taxon>
        <taxon>Myripristis</taxon>
    </lineage>
</organism>
<gene>
    <name evidence="8" type="primary">pargl</name>
</gene>
<evidence type="ECO:0000313" key="8">
    <source>
        <dbReference type="Ensembl" id="ENSMMDP00005005463.1"/>
    </source>
</evidence>
<dbReference type="Pfam" id="PF05028">
    <property type="entry name" value="PARG_cat_C"/>
    <property type="match status" value="1"/>
</dbReference>
<dbReference type="OrthoDB" id="1937899at2759"/>
<feature type="domain" description="PARG helical" evidence="7">
    <location>
        <begin position="215"/>
        <end position="331"/>
    </location>
</feature>
<proteinExistence type="inferred from homology"/>
<feature type="compositionally biased region" description="Polar residues" evidence="5">
    <location>
        <begin position="1"/>
        <end position="14"/>
    </location>
</feature>
<name>A0A667WV84_9TELE</name>
<evidence type="ECO:0000256" key="3">
    <source>
        <dbReference type="ARBA" id="ARBA00022801"/>
    </source>
</evidence>
<dbReference type="InParanoid" id="A0A667WV84"/>
<protein>
    <recommendedName>
        <fullName evidence="2">poly(ADP-ribose) glycohydrolase</fullName>
        <ecNumber evidence="2">3.2.1.143</ecNumber>
    </recommendedName>
</protein>
<feature type="region of interest" description="Disordered" evidence="5">
    <location>
        <begin position="43"/>
        <end position="75"/>
    </location>
</feature>
<dbReference type="InterPro" id="IPR048362">
    <property type="entry name" value="PARG_helical"/>
</dbReference>
<feature type="region of interest" description="Disordered" evidence="5">
    <location>
        <begin position="1"/>
        <end position="29"/>
    </location>
</feature>
<dbReference type="GO" id="GO:0005737">
    <property type="term" value="C:cytoplasm"/>
    <property type="evidence" value="ECO:0007669"/>
    <property type="project" value="TreeGrafter"/>
</dbReference>
<dbReference type="FunCoup" id="A0A667WV84">
    <property type="interactions" value="1"/>
</dbReference>